<dbReference type="GO" id="GO:0012505">
    <property type="term" value="C:endomembrane system"/>
    <property type="evidence" value="ECO:0007669"/>
    <property type="project" value="UniProtKB-SubCell"/>
</dbReference>
<evidence type="ECO:0000256" key="6">
    <source>
        <dbReference type="ARBA" id="ARBA00023136"/>
    </source>
</evidence>
<gene>
    <name evidence="9" type="ORF">BC936DRAFT_148066</name>
</gene>
<evidence type="ECO:0000256" key="3">
    <source>
        <dbReference type="ARBA" id="ARBA00022448"/>
    </source>
</evidence>
<evidence type="ECO:0000313" key="9">
    <source>
        <dbReference type="EMBL" id="RUP51462.1"/>
    </source>
</evidence>
<evidence type="ECO:0000256" key="5">
    <source>
        <dbReference type="ARBA" id="ARBA00022989"/>
    </source>
</evidence>
<keyword evidence="6 8" id="KW-0472">Membrane</keyword>
<dbReference type="InterPro" id="IPR006043">
    <property type="entry name" value="NCS2"/>
</dbReference>
<feature type="transmembrane region" description="Helical" evidence="8">
    <location>
        <begin position="64"/>
        <end position="85"/>
    </location>
</feature>
<dbReference type="GO" id="GO:0015854">
    <property type="term" value="P:guanine transport"/>
    <property type="evidence" value="ECO:0007669"/>
    <property type="project" value="TreeGrafter"/>
</dbReference>
<evidence type="ECO:0000256" key="2">
    <source>
        <dbReference type="ARBA" id="ARBA00005697"/>
    </source>
</evidence>
<comment type="subcellular location">
    <subcellularLocation>
        <location evidence="1">Endomembrane system</location>
        <topology evidence="1">Multi-pass membrane protein</topology>
    </subcellularLocation>
</comment>
<dbReference type="PANTHER" id="PTHR43337:SF1">
    <property type="entry name" value="XANTHINE_URACIL PERMEASE C887.17-RELATED"/>
    <property type="match status" value="1"/>
</dbReference>
<dbReference type="OrthoDB" id="2155766at2759"/>
<feature type="transmembrane region" description="Helical" evidence="8">
    <location>
        <begin position="91"/>
        <end position="108"/>
    </location>
</feature>
<sequence length="235" mass="25159">MDTTGTLYSMAKFGGFLDKNGDFDGSTLAFMCDAISISIGAIFGTSPCTTFIESGAGITEGGRTGITAITTAFCFFISLFFAPIFASLPPWATGPALILIGSLMMASAKNINWEYIGDSVPAFLTMALIPLTYSIAYGVIAGIVAYVLINGSALFIEKASFGRITHDNSKRETWWSGLAGVGIVPIWIKIVAAKAQGKEYKHEEEDETDESIGSFKQMETEKGVEELPVAVRITE</sequence>
<feature type="region of interest" description="Disordered" evidence="7">
    <location>
        <begin position="199"/>
        <end position="223"/>
    </location>
</feature>
<dbReference type="GO" id="GO:0005345">
    <property type="term" value="F:purine nucleobase transmembrane transporter activity"/>
    <property type="evidence" value="ECO:0007669"/>
    <property type="project" value="TreeGrafter"/>
</dbReference>
<evidence type="ECO:0000256" key="1">
    <source>
        <dbReference type="ARBA" id="ARBA00004127"/>
    </source>
</evidence>
<evidence type="ECO:0000313" key="10">
    <source>
        <dbReference type="Proteomes" id="UP000268093"/>
    </source>
</evidence>
<dbReference type="InterPro" id="IPR045018">
    <property type="entry name" value="Azg-like"/>
</dbReference>
<keyword evidence="4 8" id="KW-0812">Transmembrane</keyword>
<dbReference type="Pfam" id="PF00860">
    <property type="entry name" value="Xan_ur_permease"/>
    <property type="match status" value="1"/>
</dbReference>
<keyword evidence="5 8" id="KW-1133">Transmembrane helix</keyword>
<protein>
    <recommendedName>
        <fullName evidence="11">Permease family-domain-containing protein</fullName>
    </recommendedName>
</protein>
<comment type="caution">
    <text evidence="9">The sequence shown here is derived from an EMBL/GenBank/DDBJ whole genome shotgun (WGS) entry which is preliminary data.</text>
</comment>
<evidence type="ECO:0000256" key="7">
    <source>
        <dbReference type="SAM" id="MobiDB-lite"/>
    </source>
</evidence>
<comment type="similarity">
    <text evidence="2">Belongs to the nucleobase:cation symporter-2 (NCS2) (TC 2.A.40) family. Azg-like subfamily.</text>
</comment>
<reference evidence="9 10" key="1">
    <citation type="journal article" date="2018" name="New Phytol.">
        <title>Phylogenomics of Endogonaceae and evolution of mycorrhizas within Mucoromycota.</title>
        <authorList>
            <person name="Chang Y."/>
            <person name="Desiro A."/>
            <person name="Na H."/>
            <person name="Sandor L."/>
            <person name="Lipzen A."/>
            <person name="Clum A."/>
            <person name="Barry K."/>
            <person name="Grigoriev I.V."/>
            <person name="Martin F.M."/>
            <person name="Stajich J.E."/>
            <person name="Smith M.E."/>
            <person name="Bonito G."/>
            <person name="Spatafora J.W."/>
        </authorList>
    </citation>
    <scope>NUCLEOTIDE SEQUENCE [LARGE SCALE GENOMIC DNA]</scope>
    <source>
        <strain evidence="9 10">GMNB39</strain>
    </source>
</reference>
<dbReference type="PANTHER" id="PTHR43337">
    <property type="entry name" value="XANTHINE/URACIL PERMEASE C887.17-RELATED"/>
    <property type="match status" value="1"/>
</dbReference>
<organism evidence="9 10">
    <name type="scientific">Jimgerdemannia flammicorona</name>
    <dbReference type="NCBI Taxonomy" id="994334"/>
    <lineage>
        <taxon>Eukaryota</taxon>
        <taxon>Fungi</taxon>
        <taxon>Fungi incertae sedis</taxon>
        <taxon>Mucoromycota</taxon>
        <taxon>Mucoromycotina</taxon>
        <taxon>Endogonomycetes</taxon>
        <taxon>Endogonales</taxon>
        <taxon>Endogonaceae</taxon>
        <taxon>Jimgerdemannia</taxon>
    </lineage>
</organism>
<dbReference type="AlphaFoldDB" id="A0A433DKQ2"/>
<feature type="transmembrane region" description="Helical" evidence="8">
    <location>
        <begin position="120"/>
        <end position="149"/>
    </location>
</feature>
<accession>A0A433DKQ2</accession>
<evidence type="ECO:0008006" key="11">
    <source>
        <dbReference type="Google" id="ProtNLM"/>
    </source>
</evidence>
<proteinExistence type="inferred from homology"/>
<dbReference type="GO" id="GO:0005886">
    <property type="term" value="C:plasma membrane"/>
    <property type="evidence" value="ECO:0007669"/>
    <property type="project" value="TreeGrafter"/>
</dbReference>
<name>A0A433DKQ2_9FUNG</name>
<feature type="transmembrane region" description="Helical" evidence="8">
    <location>
        <begin position="174"/>
        <end position="192"/>
    </location>
</feature>
<evidence type="ECO:0000256" key="8">
    <source>
        <dbReference type="SAM" id="Phobius"/>
    </source>
</evidence>
<feature type="transmembrane region" description="Helical" evidence="8">
    <location>
        <begin position="28"/>
        <end position="52"/>
    </location>
</feature>
<keyword evidence="10" id="KW-1185">Reference proteome</keyword>
<dbReference type="Proteomes" id="UP000268093">
    <property type="component" value="Unassembled WGS sequence"/>
</dbReference>
<dbReference type="GO" id="GO:0015853">
    <property type="term" value="P:adenine transport"/>
    <property type="evidence" value="ECO:0007669"/>
    <property type="project" value="TreeGrafter"/>
</dbReference>
<keyword evidence="3" id="KW-0813">Transport</keyword>
<evidence type="ECO:0000256" key="4">
    <source>
        <dbReference type="ARBA" id="ARBA00022692"/>
    </source>
</evidence>
<dbReference type="EMBL" id="RBNI01000716">
    <property type="protein sequence ID" value="RUP51462.1"/>
    <property type="molecule type" value="Genomic_DNA"/>
</dbReference>